<dbReference type="EMBL" id="MU151197">
    <property type="protein sequence ID" value="KAF9447486.1"/>
    <property type="molecule type" value="Genomic_DNA"/>
</dbReference>
<feature type="transmembrane region" description="Helical" evidence="1">
    <location>
        <begin position="57"/>
        <end position="76"/>
    </location>
</feature>
<dbReference type="Proteomes" id="UP000807342">
    <property type="component" value="Unassembled WGS sequence"/>
</dbReference>
<dbReference type="AlphaFoldDB" id="A0A9P6C0L6"/>
<gene>
    <name evidence="2" type="ORF">P691DRAFT_821014</name>
</gene>
<organism evidence="2 3">
    <name type="scientific">Macrolepiota fuliginosa MF-IS2</name>
    <dbReference type="NCBI Taxonomy" id="1400762"/>
    <lineage>
        <taxon>Eukaryota</taxon>
        <taxon>Fungi</taxon>
        <taxon>Dikarya</taxon>
        <taxon>Basidiomycota</taxon>
        <taxon>Agaricomycotina</taxon>
        <taxon>Agaricomycetes</taxon>
        <taxon>Agaricomycetidae</taxon>
        <taxon>Agaricales</taxon>
        <taxon>Agaricineae</taxon>
        <taxon>Agaricaceae</taxon>
        <taxon>Macrolepiota</taxon>
    </lineage>
</organism>
<evidence type="ECO:0000313" key="3">
    <source>
        <dbReference type="Proteomes" id="UP000807342"/>
    </source>
</evidence>
<name>A0A9P6C0L6_9AGAR</name>
<feature type="transmembrane region" description="Helical" evidence="1">
    <location>
        <begin position="96"/>
        <end position="116"/>
    </location>
</feature>
<comment type="caution">
    <text evidence="2">The sequence shown here is derived from an EMBL/GenBank/DDBJ whole genome shotgun (WGS) entry which is preliminary data.</text>
</comment>
<keyword evidence="1" id="KW-1133">Transmembrane helix</keyword>
<feature type="transmembrane region" description="Helical" evidence="1">
    <location>
        <begin position="178"/>
        <end position="198"/>
    </location>
</feature>
<dbReference type="OrthoDB" id="2641762at2759"/>
<evidence type="ECO:0000313" key="2">
    <source>
        <dbReference type="EMBL" id="KAF9447486.1"/>
    </source>
</evidence>
<keyword evidence="1" id="KW-0812">Transmembrane</keyword>
<accession>A0A9P6C0L6</accession>
<reference evidence="2" key="1">
    <citation type="submission" date="2020-11" db="EMBL/GenBank/DDBJ databases">
        <authorList>
            <consortium name="DOE Joint Genome Institute"/>
            <person name="Ahrendt S."/>
            <person name="Riley R."/>
            <person name="Andreopoulos W."/>
            <person name="Labutti K."/>
            <person name="Pangilinan J."/>
            <person name="Ruiz-Duenas F.J."/>
            <person name="Barrasa J.M."/>
            <person name="Sanchez-Garcia M."/>
            <person name="Camarero S."/>
            <person name="Miyauchi S."/>
            <person name="Serrano A."/>
            <person name="Linde D."/>
            <person name="Babiker R."/>
            <person name="Drula E."/>
            <person name="Ayuso-Fernandez I."/>
            <person name="Pacheco R."/>
            <person name="Padilla G."/>
            <person name="Ferreira P."/>
            <person name="Barriuso J."/>
            <person name="Kellner H."/>
            <person name="Castanera R."/>
            <person name="Alfaro M."/>
            <person name="Ramirez L."/>
            <person name="Pisabarro A.G."/>
            <person name="Kuo A."/>
            <person name="Tritt A."/>
            <person name="Lipzen A."/>
            <person name="He G."/>
            <person name="Yan M."/>
            <person name="Ng V."/>
            <person name="Cullen D."/>
            <person name="Martin F."/>
            <person name="Rosso M.-N."/>
            <person name="Henrissat B."/>
            <person name="Hibbett D."/>
            <person name="Martinez A.T."/>
            <person name="Grigoriev I.V."/>
        </authorList>
    </citation>
    <scope>NUCLEOTIDE SEQUENCE</scope>
    <source>
        <strain evidence="2">MF-IS2</strain>
    </source>
</reference>
<sequence>MSPSTQQQLLFEDLDLISLTTISGLLFGIALSIYVLSANSLYHQLKDPHQQRQATFLSVYTTMVMASGIILFALVTKRVQLAYIDHNNSLGAPIEYQFNIYGLPIGIAESVVNVILDTLTLGIQIWRLWVIYSATQYALIIIIIPLLLFLCFIGTSNISNQYISIATMLIESYALETAWTLATLILYTLGNGIVIKFFTDTSSPIEIIAYLLVVYQVSTKRGWDNQTGHHFSRSLHFNHDTGHTSGNSTALGLSTQTPQGFTDMDIVNDPLNSLAV</sequence>
<feature type="transmembrane region" description="Helical" evidence="1">
    <location>
        <begin position="16"/>
        <end position="36"/>
    </location>
</feature>
<proteinExistence type="predicted"/>
<keyword evidence="1" id="KW-0472">Membrane</keyword>
<evidence type="ECO:0000256" key="1">
    <source>
        <dbReference type="SAM" id="Phobius"/>
    </source>
</evidence>
<protein>
    <submittedName>
        <fullName evidence="2">Uncharacterized protein</fullName>
    </submittedName>
</protein>
<keyword evidence="3" id="KW-1185">Reference proteome</keyword>
<feature type="transmembrane region" description="Helical" evidence="1">
    <location>
        <begin position="137"/>
        <end position="158"/>
    </location>
</feature>